<keyword evidence="2" id="KW-0808">Transferase</keyword>
<keyword evidence="2" id="KW-0489">Methyltransferase</keyword>
<evidence type="ECO:0000313" key="2">
    <source>
        <dbReference type="EMBL" id="KKQ34571.1"/>
    </source>
</evidence>
<proteinExistence type="predicted"/>
<comment type="caution">
    <text evidence="2">The sequence shown here is derived from an EMBL/GenBank/DDBJ whole genome shotgun (WGS) entry which is preliminary data.</text>
</comment>
<feature type="domain" description="Methyltransferase" evidence="1">
    <location>
        <begin position="41"/>
        <end position="138"/>
    </location>
</feature>
<accession>A0A0G0K1N1</accession>
<sequence>MTLINFIKTLSKDHKVAAIFPSTPFAAKKFASEVKPHYKIVVEYGAGDGAVTKEILKKLPKDGKLFAVELNLDFVNELKKINDDRLHILSTDVAKISKELETLGEIDMVISGIPFTFFKPDIREEVIRDSYKALRPNGSILLYQHYLLMLPYLKRVCGKKNVRWYVEPRNFLPYWVMIGEK</sequence>
<organism evidence="2 3">
    <name type="scientific">Candidatus Nomurabacteria bacterium GW2011_GWB1_37_5</name>
    <dbReference type="NCBI Taxonomy" id="1618742"/>
    <lineage>
        <taxon>Bacteria</taxon>
        <taxon>Candidatus Nomuraibacteriota</taxon>
    </lineage>
</organism>
<dbReference type="EMBL" id="LBTF01000043">
    <property type="protein sequence ID" value="KKQ34571.1"/>
    <property type="molecule type" value="Genomic_DNA"/>
</dbReference>
<dbReference type="InterPro" id="IPR041698">
    <property type="entry name" value="Methyltransf_25"/>
</dbReference>
<evidence type="ECO:0000313" key="3">
    <source>
        <dbReference type="Proteomes" id="UP000033876"/>
    </source>
</evidence>
<protein>
    <submittedName>
        <fullName evidence="2">Methyltransferase type 12</fullName>
    </submittedName>
</protein>
<dbReference type="Pfam" id="PF13649">
    <property type="entry name" value="Methyltransf_25"/>
    <property type="match status" value="1"/>
</dbReference>
<dbReference type="GO" id="GO:0032259">
    <property type="term" value="P:methylation"/>
    <property type="evidence" value="ECO:0007669"/>
    <property type="project" value="UniProtKB-KW"/>
</dbReference>
<dbReference type="Proteomes" id="UP000033876">
    <property type="component" value="Unassembled WGS sequence"/>
</dbReference>
<dbReference type="AlphaFoldDB" id="A0A0G0K1N1"/>
<evidence type="ECO:0000259" key="1">
    <source>
        <dbReference type="Pfam" id="PF13649"/>
    </source>
</evidence>
<dbReference type="GO" id="GO:0008168">
    <property type="term" value="F:methyltransferase activity"/>
    <property type="evidence" value="ECO:0007669"/>
    <property type="project" value="UniProtKB-KW"/>
</dbReference>
<reference evidence="2 3" key="1">
    <citation type="journal article" date="2015" name="Nature">
        <title>rRNA introns, odd ribosomes, and small enigmatic genomes across a large radiation of phyla.</title>
        <authorList>
            <person name="Brown C.T."/>
            <person name="Hug L.A."/>
            <person name="Thomas B.C."/>
            <person name="Sharon I."/>
            <person name="Castelle C.J."/>
            <person name="Singh A."/>
            <person name="Wilkins M.J."/>
            <person name="Williams K.H."/>
            <person name="Banfield J.F."/>
        </authorList>
    </citation>
    <scope>NUCLEOTIDE SEQUENCE [LARGE SCALE GENOMIC DNA]</scope>
</reference>
<gene>
    <name evidence="2" type="ORF">US50_C0043G0003</name>
</gene>
<dbReference type="InterPro" id="IPR029063">
    <property type="entry name" value="SAM-dependent_MTases_sf"/>
</dbReference>
<dbReference type="SUPFAM" id="SSF53335">
    <property type="entry name" value="S-adenosyl-L-methionine-dependent methyltransferases"/>
    <property type="match status" value="1"/>
</dbReference>
<dbReference type="Gene3D" id="3.40.50.150">
    <property type="entry name" value="Vaccinia Virus protein VP39"/>
    <property type="match status" value="1"/>
</dbReference>
<name>A0A0G0K1N1_9BACT</name>